<dbReference type="PANTHER" id="PTHR47331:SF5">
    <property type="entry name" value="RIBONUCLEASE H"/>
    <property type="match status" value="1"/>
</dbReference>
<dbReference type="OrthoDB" id="5982381at2759"/>
<dbReference type="InterPro" id="IPR012337">
    <property type="entry name" value="RNaseH-like_sf"/>
</dbReference>
<dbReference type="Gene3D" id="3.30.420.10">
    <property type="entry name" value="Ribonuclease H-like superfamily/Ribonuclease H"/>
    <property type="match status" value="1"/>
</dbReference>
<dbReference type="Proteomes" id="UP000515163">
    <property type="component" value="Unplaced"/>
</dbReference>
<name>A0A6P8H6V0_ACTTE</name>
<organism evidence="1 2">
    <name type="scientific">Actinia tenebrosa</name>
    <name type="common">Australian red waratah sea anemone</name>
    <dbReference type="NCBI Taxonomy" id="6105"/>
    <lineage>
        <taxon>Eukaryota</taxon>
        <taxon>Metazoa</taxon>
        <taxon>Cnidaria</taxon>
        <taxon>Anthozoa</taxon>
        <taxon>Hexacorallia</taxon>
        <taxon>Actiniaria</taxon>
        <taxon>Actiniidae</taxon>
        <taxon>Actinia</taxon>
    </lineage>
</organism>
<dbReference type="Pfam" id="PF05380">
    <property type="entry name" value="Peptidase_A17"/>
    <property type="match status" value="1"/>
</dbReference>
<dbReference type="InParanoid" id="A0A6P8H6V0"/>
<evidence type="ECO:0000313" key="2">
    <source>
        <dbReference type="RefSeq" id="XP_031551078.1"/>
    </source>
</evidence>
<evidence type="ECO:0000313" key="1">
    <source>
        <dbReference type="Proteomes" id="UP000515163"/>
    </source>
</evidence>
<sequence length="542" mass="61373">MGKARVTPRKSVSIPRLELAAATVSVKIADAIKEELEYAEIEDHYWTDSKVVLGYISNESRRFHTYVANRVQVIQDHTDPSQWRYVETTSNPADEGSRGMSAKEFIEKSRWIKGPEFLNEEEDKWLKEETFENGVHPDSPEVKNIRLRDRIKCSQNSQENKIVNNGASSTTEMTVTDLEEAEEDIIRQIQKAAFPSELKSLRDIQNSPKYSSRETDKERKAALKETSSLHTLDPFVDEKGIIKVGGRIRKANLSESLKNPIILPKSSHVTKLVINHVHERTHHSGRGVTLNELRASGYWVINGNAMVRQFISKCVKCRYLRGTTGEQKMADLPKSRLEPAPPFTYCAVDYFGPWYVKQRRSTVKRYGALFTCLASRAVHIEVADSLETNSFIQALRRFISRRGPVREIRCDRGTNFVGAGAELKRAIDEMDDQKVKAELLKDNVDWVKNPASASNFGGVWERQIRSIRNVMNGLLRGHGARIDEETLRTFLCEAEATVNSRPLTVETLSDPLSEPPISPGTLLTGKTRLVLPPPGEFKREDL</sequence>
<dbReference type="InterPro" id="IPR036397">
    <property type="entry name" value="RNaseH_sf"/>
</dbReference>
<proteinExistence type="predicted"/>
<reference evidence="2" key="1">
    <citation type="submission" date="2025-08" db="UniProtKB">
        <authorList>
            <consortium name="RefSeq"/>
        </authorList>
    </citation>
    <scope>IDENTIFICATION</scope>
    <source>
        <tissue evidence="2">Tentacle</tissue>
    </source>
</reference>
<dbReference type="GeneID" id="116288432"/>
<dbReference type="Gene3D" id="1.10.340.70">
    <property type="match status" value="1"/>
</dbReference>
<gene>
    <name evidence="2" type="primary">LOC116288432</name>
</gene>
<dbReference type="AlphaFoldDB" id="A0A6P8H6V0"/>
<keyword evidence="1" id="KW-1185">Reference proteome</keyword>
<dbReference type="RefSeq" id="XP_031551078.1">
    <property type="nucleotide sequence ID" value="XM_031695218.1"/>
</dbReference>
<dbReference type="GO" id="GO:0003676">
    <property type="term" value="F:nucleic acid binding"/>
    <property type="evidence" value="ECO:0007669"/>
    <property type="project" value="InterPro"/>
</dbReference>
<dbReference type="SUPFAM" id="SSF53098">
    <property type="entry name" value="Ribonuclease H-like"/>
    <property type="match status" value="1"/>
</dbReference>
<protein>
    <submittedName>
        <fullName evidence="2">Uncharacterized protein LOC116288432</fullName>
    </submittedName>
</protein>
<accession>A0A6P8H6V0</accession>
<dbReference type="PANTHER" id="PTHR47331">
    <property type="entry name" value="PHD-TYPE DOMAIN-CONTAINING PROTEIN"/>
    <property type="match status" value="1"/>
</dbReference>
<dbReference type="InterPro" id="IPR008042">
    <property type="entry name" value="Retrotrans_Pao"/>
</dbReference>
<dbReference type="KEGG" id="aten:116288432"/>